<comment type="caution">
    <text evidence="1">The sequence shown here is derived from an EMBL/GenBank/DDBJ whole genome shotgun (WGS) entry which is preliminary data.</text>
</comment>
<keyword evidence="2" id="KW-1185">Reference proteome</keyword>
<evidence type="ECO:0000313" key="2">
    <source>
        <dbReference type="Proteomes" id="UP001189429"/>
    </source>
</evidence>
<sequence>MAHALARVPLVEIAFRKSPGMPSLPHALLHFIRSAASITSSCSICQVQWRAGAKGRLQHRRGVPFCPLHLRQDLRQRVRAGLGSGTSTQSSHLVPFARRQEVFQPLRPARLHGALPRRSSSACLRPGCRTPMASLRFSASDMVRSEIQGFNGEVAQEVARRLGVFYVATAAVPM</sequence>
<protein>
    <submittedName>
        <fullName evidence="1">Uncharacterized protein</fullName>
    </submittedName>
</protein>
<organism evidence="1 2">
    <name type="scientific">Prorocentrum cordatum</name>
    <dbReference type="NCBI Taxonomy" id="2364126"/>
    <lineage>
        <taxon>Eukaryota</taxon>
        <taxon>Sar</taxon>
        <taxon>Alveolata</taxon>
        <taxon>Dinophyceae</taxon>
        <taxon>Prorocentrales</taxon>
        <taxon>Prorocentraceae</taxon>
        <taxon>Prorocentrum</taxon>
    </lineage>
</organism>
<accession>A0ABN9UWN4</accession>
<dbReference type="Proteomes" id="UP001189429">
    <property type="component" value="Unassembled WGS sequence"/>
</dbReference>
<gene>
    <name evidence="1" type="ORF">PCOR1329_LOCUS51707</name>
</gene>
<evidence type="ECO:0000313" key="1">
    <source>
        <dbReference type="EMBL" id="CAK0863605.1"/>
    </source>
</evidence>
<dbReference type="EMBL" id="CAUYUJ010016281">
    <property type="protein sequence ID" value="CAK0863605.1"/>
    <property type="molecule type" value="Genomic_DNA"/>
</dbReference>
<name>A0ABN9UWN4_9DINO</name>
<reference evidence="1" key="1">
    <citation type="submission" date="2023-10" db="EMBL/GenBank/DDBJ databases">
        <authorList>
            <person name="Chen Y."/>
            <person name="Shah S."/>
            <person name="Dougan E. K."/>
            <person name="Thang M."/>
            <person name="Chan C."/>
        </authorList>
    </citation>
    <scope>NUCLEOTIDE SEQUENCE [LARGE SCALE GENOMIC DNA]</scope>
</reference>
<proteinExistence type="predicted"/>